<name>A0ABW4L2I5_9MICO</name>
<comment type="caution">
    <text evidence="7">The sequence shown here is derived from an EMBL/GenBank/DDBJ whole genome shotgun (WGS) entry which is preliminary data.</text>
</comment>
<accession>A0ABW4L2I5</accession>
<dbReference type="PANTHER" id="PTHR43197:SF1">
    <property type="entry name" value="UTP--GLUCOSE-1-PHOSPHATE URIDYLYLTRANSFERASE"/>
    <property type="match status" value="1"/>
</dbReference>
<evidence type="ECO:0000313" key="8">
    <source>
        <dbReference type="Proteomes" id="UP001597277"/>
    </source>
</evidence>
<sequence length="324" mass="34116">MSAFTPRLRKAVVPATGRGLRYAPATKAVPKEMLPLVDKPIIEYLVEELAEAGIEDVLMVTGRGSVAIEDHFDAAPELEAALEKQGDPSRLAAVRRSSALARTHFARADADAGTGEAVLRARDHVDGEPFVVALADDLIGEDETLLVDLVAAQEALGGSVLALAEVEPDELETVAATVEPTEVTVRDVPIGDVVTVRELVTGPPAEPGVRHLVPLGRMVLTPAVFAALEQQGPGNGGSVDLTDALRALTATDADGGGLHGVVFRGVRHRTSDKLDYLKAVVALAADRDDLGADFSAWLSRWVEGRHVELSSRPDGEAPRPPAAP</sequence>
<dbReference type="InterPro" id="IPR005771">
    <property type="entry name" value="GalU_uridylyltTrfase_bac/arc"/>
</dbReference>
<evidence type="ECO:0000256" key="4">
    <source>
        <dbReference type="ARBA" id="ARBA00022695"/>
    </source>
</evidence>
<dbReference type="Gene3D" id="3.90.550.10">
    <property type="entry name" value="Spore Coat Polysaccharide Biosynthesis Protein SpsA, Chain A"/>
    <property type="match status" value="1"/>
</dbReference>
<proteinExistence type="inferred from homology"/>
<evidence type="ECO:0000256" key="2">
    <source>
        <dbReference type="ARBA" id="ARBA00012415"/>
    </source>
</evidence>
<dbReference type="GO" id="GO:0003983">
    <property type="term" value="F:UTP:glucose-1-phosphate uridylyltransferase activity"/>
    <property type="evidence" value="ECO:0007669"/>
    <property type="project" value="UniProtKB-EC"/>
</dbReference>
<evidence type="ECO:0000256" key="3">
    <source>
        <dbReference type="ARBA" id="ARBA00022679"/>
    </source>
</evidence>
<dbReference type="EC" id="2.7.7.9" evidence="2"/>
<protein>
    <recommendedName>
        <fullName evidence="2">UTP--glucose-1-phosphate uridylyltransferase</fullName>
        <ecNumber evidence="2">2.7.7.9</ecNumber>
    </recommendedName>
</protein>
<gene>
    <name evidence="7" type="ORF">ACFSE6_05275</name>
</gene>
<comment type="similarity">
    <text evidence="1">Belongs to the UDPGP type 2 family.</text>
</comment>
<evidence type="ECO:0000259" key="6">
    <source>
        <dbReference type="Pfam" id="PF00483"/>
    </source>
</evidence>
<dbReference type="InterPro" id="IPR005835">
    <property type="entry name" value="NTP_transferase_dom"/>
</dbReference>
<feature type="domain" description="Nucleotidyl transferase" evidence="6">
    <location>
        <begin position="10"/>
        <end position="166"/>
    </location>
</feature>
<dbReference type="PANTHER" id="PTHR43197">
    <property type="entry name" value="UTP--GLUCOSE-1-PHOSPHATE URIDYLYLTRANSFERASE"/>
    <property type="match status" value="1"/>
</dbReference>
<reference evidence="8" key="1">
    <citation type="journal article" date="2019" name="Int. J. Syst. Evol. Microbiol.">
        <title>The Global Catalogue of Microorganisms (GCM) 10K type strain sequencing project: providing services to taxonomists for standard genome sequencing and annotation.</title>
        <authorList>
            <consortium name="The Broad Institute Genomics Platform"/>
            <consortium name="The Broad Institute Genome Sequencing Center for Infectious Disease"/>
            <person name="Wu L."/>
            <person name="Ma J."/>
        </authorList>
    </citation>
    <scope>NUCLEOTIDE SEQUENCE [LARGE SCALE GENOMIC DNA]</scope>
    <source>
        <strain evidence="8">JCM 17130</strain>
    </source>
</reference>
<dbReference type="Pfam" id="PF00483">
    <property type="entry name" value="NTP_transferase"/>
    <property type="match status" value="1"/>
</dbReference>
<dbReference type="Proteomes" id="UP001597277">
    <property type="component" value="Unassembled WGS sequence"/>
</dbReference>
<dbReference type="InterPro" id="IPR029044">
    <property type="entry name" value="Nucleotide-diphossugar_trans"/>
</dbReference>
<dbReference type="EMBL" id="JBHUEE010000002">
    <property type="protein sequence ID" value="MFD1717234.1"/>
    <property type="molecule type" value="Genomic_DNA"/>
</dbReference>
<keyword evidence="8" id="KW-1185">Reference proteome</keyword>
<comment type="catalytic activity">
    <reaction evidence="5">
        <text>alpha-D-glucose 1-phosphate + UTP + H(+) = UDP-alpha-D-glucose + diphosphate</text>
        <dbReference type="Rhea" id="RHEA:19889"/>
        <dbReference type="ChEBI" id="CHEBI:15378"/>
        <dbReference type="ChEBI" id="CHEBI:33019"/>
        <dbReference type="ChEBI" id="CHEBI:46398"/>
        <dbReference type="ChEBI" id="CHEBI:58601"/>
        <dbReference type="ChEBI" id="CHEBI:58885"/>
        <dbReference type="EC" id="2.7.7.9"/>
    </reaction>
</comment>
<dbReference type="RefSeq" id="WP_388003069.1">
    <property type="nucleotide sequence ID" value="NZ_JBHUEE010000002.1"/>
</dbReference>
<keyword evidence="3 7" id="KW-0808">Transferase</keyword>
<evidence type="ECO:0000256" key="5">
    <source>
        <dbReference type="ARBA" id="ARBA00048128"/>
    </source>
</evidence>
<evidence type="ECO:0000256" key="1">
    <source>
        <dbReference type="ARBA" id="ARBA00006890"/>
    </source>
</evidence>
<evidence type="ECO:0000313" key="7">
    <source>
        <dbReference type="EMBL" id="MFD1717234.1"/>
    </source>
</evidence>
<organism evidence="7 8">
    <name type="scientific">Georgenia deserti</name>
    <dbReference type="NCBI Taxonomy" id="2093781"/>
    <lineage>
        <taxon>Bacteria</taxon>
        <taxon>Bacillati</taxon>
        <taxon>Actinomycetota</taxon>
        <taxon>Actinomycetes</taxon>
        <taxon>Micrococcales</taxon>
        <taxon>Bogoriellaceae</taxon>
        <taxon>Georgenia</taxon>
    </lineage>
</organism>
<keyword evidence="4 7" id="KW-0548">Nucleotidyltransferase</keyword>
<dbReference type="SUPFAM" id="SSF53448">
    <property type="entry name" value="Nucleotide-diphospho-sugar transferases"/>
    <property type="match status" value="1"/>
</dbReference>